<dbReference type="CDD" id="cd22268">
    <property type="entry name" value="DPBB_RlpA-like"/>
    <property type="match status" value="1"/>
</dbReference>
<organism evidence="6 7">
    <name type="scientific">Candidatus Andeanibacterium colombiense</name>
    <dbReference type="NCBI Taxonomy" id="3121345"/>
    <lineage>
        <taxon>Bacteria</taxon>
        <taxon>Pseudomonadati</taxon>
        <taxon>Pseudomonadota</taxon>
        <taxon>Alphaproteobacteria</taxon>
        <taxon>Sphingomonadales</taxon>
        <taxon>Sphingomonadaceae</taxon>
        <taxon>Candidatus Andeanibacterium</taxon>
    </lineage>
</organism>
<comment type="similarity">
    <text evidence="3 4">Belongs to the RlpA family.</text>
</comment>
<dbReference type="HAMAP" id="MF_02071">
    <property type="entry name" value="RlpA"/>
    <property type="match status" value="1"/>
</dbReference>
<evidence type="ECO:0000313" key="7">
    <source>
        <dbReference type="Proteomes" id="UP001218362"/>
    </source>
</evidence>
<comment type="function">
    <text evidence="3">Lytic transglycosylase with a strong preference for naked glycan strands that lack stem peptides.</text>
</comment>
<evidence type="ECO:0000256" key="1">
    <source>
        <dbReference type="ARBA" id="ARBA00023239"/>
    </source>
</evidence>
<feature type="domain" description="RlpA-like protein double-psi beta-barrel" evidence="5">
    <location>
        <begin position="95"/>
        <end position="182"/>
    </location>
</feature>
<dbReference type="Gene3D" id="2.40.40.10">
    <property type="entry name" value="RlpA-like domain"/>
    <property type="match status" value="1"/>
</dbReference>
<protein>
    <recommendedName>
        <fullName evidence="3">Endolytic peptidoglycan transglycosylase RlpA</fullName>
        <ecNumber evidence="3">4.2.2.-</ecNumber>
    </recommendedName>
</protein>
<keyword evidence="2 3" id="KW-0961">Cell wall biogenesis/degradation</keyword>
<keyword evidence="1 3" id="KW-0456">Lyase</keyword>
<evidence type="ECO:0000313" key="6">
    <source>
        <dbReference type="EMBL" id="WEK47366.1"/>
    </source>
</evidence>
<dbReference type="GO" id="GO:0071555">
    <property type="term" value="P:cell wall organization"/>
    <property type="evidence" value="ECO:0007669"/>
    <property type="project" value="UniProtKB-KW"/>
</dbReference>
<dbReference type="InterPro" id="IPR012997">
    <property type="entry name" value="RplA"/>
</dbReference>
<dbReference type="Proteomes" id="UP001218362">
    <property type="component" value="Chromosome"/>
</dbReference>
<dbReference type="PANTHER" id="PTHR34183:SF8">
    <property type="entry name" value="ENDOLYTIC PEPTIDOGLYCAN TRANSGLYCOSYLASE RLPA-RELATED"/>
    <property type="match status" value="1"/>
</dbReference>
<dbReference type="NCBIfam" id="TIGR00413">
    <property type="entry name" value="rlpA"/>
    <property type="match status" value="1"/>
</dbReference>
<dbReference type="EMBL" id="CP119316">
    <property type="protein sequence ID" value="WEK47366.1"/>
    <property type="molecule type" value="Genomic_DNA"/>
</dbReference>
<evidence type="ECO:0000256" key="3">
    <source>
        <dbReference type="HAMAP-Rule" id="MF_02071"/>
    </source>
</evidence>
<sequence length="188" mass="18872">MAALLLGAAGASVPGTGAYAEIQPTNARTAMLVPAAIQAAGQAATQPTGFRDAFAAYAPVPPVPPATPAAAASEEAGPRFVDPAAIADTGRAIDGGKASYYGREFAGHRTASGARFDPAGFTAAHRSLPFGSKVRVTNTRTGASVVVTINDRGPFARDRVIDVSQAAARELGLIGPGSGKVSLSVLDD</sequence>
<dbReference type="EC" id="4.2.2.-" evidence="3"/>
<dbReference type="Pfam" id="PF03330">
    <property type="entry name" value="DPBB_1"/>
    <property type="match status" value="1"/>
</dbReference>
<dbReference type="InterPro" id="IPR009009">
    <property type="entry name" value="RlpA-like_DPBB"/>
</dbReference>
<dbReference type="GO" id="GO:0008932">
    <property type="term" value="F:lytic endotransglycosylase activity"/>
    <property type="evidence" value="ECO:0007669"/>
    <property type="project" value="UniProtKB-UniRule"/>
</dbReference>
<evidence type="ECO:0000259" key="5">
    <source>
        <dbReference type="Pfam" id="PF03330"/>
    </source>
</evidence>
<proteinExistence type="inferred from homology"/>
<name>A0AAJ6BPN9_9SPHN</name>
<dbReference type="InterPro" id="IPR036908">
    <property type="entry name" value="RlpA-like_sf"/>
</dbReference>
<accession>A0AAJ6BPN9</accession>
<dbReference type="GO" id="GO:0000270">
    <property type="term" value="P:peptidoglycan metabolic process"/>
    <property type="evidence" value="ECO:0007669"/>
    <property type="project" value="UniProtKB-UniRule"/>
</dbReference>
<gene>
    <name evidence="3" type="primary">rlpA</name>
    <name evidence="6" type="ORF">P0Y56_03515</name>
</gene>
<dbReference type="AlphaFoldDB" id="A0AAJ6BPN9"/>
<dbReference type="KEGG" id="acob:P0Y56_03515"/>
<dbReference type="SUPFAM" id="SSF50685">
    <property type="entry name" value="Barwin-like endoglucanases"/>
    <property type="match status" value="1"/>
</dbReference>
<evidence type="ECO:0000256" key="4">
    <source>
        <dbReference type="RuleBase" id="RU003495"/>
    </source>
</evidence>
<dbReference type="InterPro" id="IPR034718">
    <property type="entry name" value="RlpA"/>
</dbReference>
<dbReference type="PANTHER" id="PTHR34183">
    <property type="entry name" value="ENDOLYTIC PEPTIDOGLYCAN TRANSGLYCOSYLASE RLPA"/>
    <property type="match status" value="1"/>
</dbReference>
<reference evidence="6" key="1">
    <citation type="submission" date="2023-03" db="EMBL/GenBank/DDBJ databases">
        <title>Andean soil-derived lignocellulolytic bacterial consortium as a source of novel taxa and putative plastic-active enzymes.</title>
        <authorList>
            <person name="Diaz-Garcia L."/>
            <person name="Chuvochina M."/>
            <person name="Feuerriegel G."/>
            <person name="Bunk B."/>
            <person name="Sproer C."/>
            <person name="Streit W.R."/>
            <person name="Rodriguez L.M."/>
            <person name="Overmann J."/>
            <person name="Jimenez D.J."/>
        </authorList>
    </citation>
    <scope>NUCLEOTIDE SEQUENCE</scope>
    <source>
        <strain evidence="6">MAG 26</strain>
    </source>
</reference>
<evidence type="ECO:0000256" key="2">
    <source>
        <dbReference type="ARBA" id="ARBA00023316"/>
    </source>
</evidence>